<feature type="compositionally biased region" description="Basic and acidic residues" evidence="1">
    <location>
        <begin position="83"/>
        <end position="93"/>
    </location>
</feature>
<dbReference type="EMBL" id="BCWF01000006">
    <property type="protein sequence ID" value="GAT19761.1"/>
    <property type="molecule type" value="Genomic_DNA"/>
</dbReference>
<feature type="compositionally biased region" description="Basic and acidic residues" evidence="1">
    <location>
        <begin position="113"/>
        <end position="135"/>
    </location>
</feature>
<feature type="compositionally biased region" description="Basic residues" evidence="1">
    <location>
        <begin position="212"/>
        <end position="223"/>
    </location>
</feature>
<dbReference type="Proteomes" id="UP000075230">
    <property type="component" value="Unassembled WGS sequence"/>
</dbReference>
<sequence length="571" mass="69097">MPRRGRAREYDEEDMYEVERDVYPRRGRDERFFEEDIRYKRRGSEGLPLDKLERLHLEAQRKPEMLREPHGYPRDLAPPILRLEPEDLEPPRERPRRLKKDWDEQPPLRGRPRSRDQDIEEEITFREETDRRYTDSESDSDIVLVPRKERPVHRRRYEIPEVAPKPRSRSLLEERRLRELDYKQGDVRLRRPDVEEHHRRHRSGPFCERSSHSRHRHRSHRHKSLDDADDELDEEVDEEEVSFWDPRERRPERSVEEKEIIFERRERSSSPEIAIPRAPSPGHGRPIRDGFRTKPSMPRAHNPEITLTEAEFRERERRRKGQRDKEEILFLRREEEEFPQPRREKVVPIDPPRPRSMEREKERLTVIRRDGSRESLVEEEFEEEDIYRLRGHRTPPRKDIKTMEELDIVRAEPKEEKRTEIVTQEIKPSRYGDRESKLVVKDVKESDNIPERQLGRIGRRYVGLKDRRDGLWTEITKDLINDVDALIERSEEIRRARRRRIQEIHRERAALPRVVAPPPPPLIPAAEKAAPLLLDNQPPPPRFVRDERRKKERDLVVEGNRWRGPQRPGRW</sequence>
<comment type="caution">
    <text evidence="2">The sequence shown here is derived from an EMBL/GenBank/DDBJ whole genome shotgun (WGS) entry which is preliminary data.</text>
</comment>
<protein>
    <submittedName>
        <fullName evidence="2">Uncharacterized protein</fullName>
    </submittedName>
</protein>
<feature type="region of interest" description="Disordered" evidence="1">
    <location>
        <begin position="340"/>
        <end position="363"/>
    </location>
</feature>
<feature type="compositionally biased region" description="Basic and acidic residues" evidence="1">
    <location>
        <begin position="59"/>
        <end position="73"/>
    </location>
</feature>
<evidence type="ECO:0000256" key="1">
    <source>
        <dbReference type="SAM" id="MobiDB-lite"/>
    </source>
</evidence>
<accession>A0A146F1Y7</accession>
<feature type="compositionally biased region" description="Acidic residues" evidence="1">
    <location>
        <begin position="227"/>
        <end position="242"/>
    </location>
</feature>
<reference evidence="3" key="2">
    <citation type="submission" date="2016-02" db="EMBL/GenBank/DDBJ databases">
        <title>Genome sequencing of Aspergillus luchuensis NBRC 4314.</title>
        <authorList>
            <person name="Yamada O."/>
        </authorList>
    </citation>
    <scope>NUCLEOTIDE SEQUENCE [LARGE SCALE GENOMIC DNA]</scope>
    <source>
        <strain evidence="3">RIB 2604</strain>
    </source>
</reference>
<name>A0A146F1Y7_ASPKA</name>
<proteinExistence type="predicted"/>
<gene>
    <name evidence="2" type="ORF">RIB2604_00603420</name>
</gene>
<organism evidence="2 3">
    <name type="scientific">Aspergillus kawachii</name>
    <name type="common">White koji mold</name>
    <name type="synonym">Aspergillus awamori var. kawachi</name>
    <dbReference type="NCBI Taxonomy" id="1069201"/>
    <lineage>
        <taxon>Eukaryota</taxon>
        <taxon>Fungi</taxon>
        <taxon>Dikarya</taxon>
        <taxon>Ascomycota</taxon>
        <taxon>Pezizomycotina</taxon>
        <taxon>Eurotiomycetes</taxon>
        <taxon>Eurotiomycetidae</taxon>
        <taxon>Eurotiales</taxon>
        <taxon>Aspergillaceae</taxon>
        <taxon>Aspergillus</taxon>
        <taxon>Aspergillus subgen. Circumdati</taxon>
    </lineage>
</organism>
<feature type="compositionally biased region" description="Basic and acidic residues" evidence="1">
    <location>
        <begin position="543"/>
        <end position="556"/>
    </location>
</feature>
<dbReference type="VEuPathDB" id="FungiDB:ASPFODRAFT_126276"/>
<feature type="compositionally biased region" description="Basic and acidic residues" evidence="1">
    <location>
        <begin position="245"/>
        <end position="269"/>
    </location>
</feature>
<feature type="region of interest" description="Disordered" evidence="1">
    <location>
        <begin position="59"/>
        <end position="325"/>
    </location>
</feature>
<dbReference type="AlphaFoldDB" id="A0A146F1Y7"/>
<evidence type="ECO:0000313" key="2">
    <source>
        <dbReference type="EMBL" id="GAT19761.1"/>
    </source>
</evidence>
<feature type="compositionally biased region" description="Basic and acidic residues" evidence="1">
    <location>
        <begin position="170"/>
        <end position="197"/>
    </location>
</feature>
<feature type="region of interest" description="Disordered" evidence="1">
    <location>
        <begin position="529"/>
        <end position="571"/>
    </location>
</feature>
<reference evidence="2 3" key="1">
    <citation type="journal article" date="2016" name="DNA Res.">
        <title>Genome sequence of Aspergillus luchuensis NBRC 4314.</title>
        <authorList>
            <person name="Yamada O."/>
            <person name="Machida M."/>
            <person name="Hosoyama A."/>
            <person name="Goto M."/>
            <person name="Takahashi T."/>
            <person name="Futagami T."/>
            <person name="Yamagata Y."/>
            <person name="Takeuchi M."/>
            <person name="Kobayashi T."/>
            <person name="Koike H."/>
            <person name="Abe K."/>
            <person name="Asai K."/>
            <person name="Arita M."/>
            <person name="Fujita N."/>
            <person name="Fukuda K."/>
            <person name="Higa K."/>
            <person name="Horikawa H."/>
            <person name="Ishikawa T."/>
            <person name="Jinno K."/>
            <person name="Kato Y."/>
            <person name="Kirimura K."/>
            <person name="Mizutani O."/>
            <person name="Nakasone K."/>
            <person name="Sano M."/>
            <person name="Shiraishi Y."/>
            <person name="Tsukahara M."/>
            <person name="Gomi K."/>
        </authorList>
    </citation>
    <scope>NUCLEOTIDE SEQUENCE [LARGE SCALE GENOMIC DNA]</scope>
    <source>
        <strain evidence="2 3">RIB 2604</strain>
    </source>
</reference>
<evidence type="ECO:0000313" key="3">
    <source>
        <dbReference type="Proteomes" id="UP000075230"/>
    </source>
</evidence>